<proteinExistence type="predicted"/>
<evidence type="ECO:0008006" key="3">
    <source>
        <dbReference type="Google" id="ProtNLM"/>
    </source>
</evidence>
<organism evidence="1 2">
    <name type="scientific">Elliptochloris bilobata</name>
    <dbReference type="NCBI Taxonomy" id="381761"/>
    <lineage>
        <taxon>Eukaryota</taxon>
        <taxon>Viridiplantae</taxon>
        <taxon>Chlorophyta</taxon>
        <taxon>core chlorophytes</taxon>
        <taxon>Trebouxiophyceae</taxon>
        <taxon>Trebouxiophyceae incertae sedis</taxon>
        <taxon>Elliptochloris clade</taxon>
        <taxon>Elliptochloris</taxon>
    </lineage>
</organism>
<evidence type="ECO:0000313" key="2">
    <source>
        <dbReference type="Proteomes" id="UP001445335"/>
    </source>
</evidence>
<name>A0AAW1S9C5_9CHLO</name>
<evidence type="ECO:0000313" key="1">
    <source>
        <dbReference type="EMBL" id="KAK9842222.1"/>
    </source>
</evidence>
<dbReference type="PANTHER" id="PTHR36068">
    <property type="entry name" value="OS01G0102500 PROTEIN"/>
    <property type="match status" value="1"/>
</dbReference>
<dbReference type="Proteomes" id="UP001445335">
    <property type="component" value="Unassembled WGS sequence"/>
</dbReference>
<reference evidence="1 2" key="1">
    <citation type="journal article" date="2024" name="Nat. Commun.">
        <title>Phylogenomics reveals the evolutionary origins of lichenization in chlorophyte algae.</title>
        <authorList>
            <person name="Puginier C."/>
            <person name="Libourel C."/>
            <person name="Otte J."/>
            <person name="Skaloud P."/>
            <person name="Haon M."/>
            <person name="Grisel S."/>
            <person name="Petersen M."/>
            <person name="Berrin J.G."/>
            <person name="Delaux P.M."/>
            <person name="Dal Grande F."/>
            <person name="Keller J."/>
        </authorList>
    </citation>
    <scope>NUCLEOTIDE SEQUENCE [LARGE SCALE GENOMIC DNA]</scope>
    <source>
        <strain evidence="1 2">SAG 245.80</strain>
    </source>
</reference>
<dbReference type="PANTHER" id="PTHR36068:SF1">
    <property type="entry name" value="OS01G0102500 PROTEIN"/>
    <property type="match status" value="1"/>
</dbReference>
<dbReference type="AlphaFoldDB" id="A0AAW1S9C5"/>
<accession>A0AAW1S9C5</accession>
<gene>
    <name evidence="1" type="ORF">WJX81_001215</name>
</gene>
<protein>
    <recommendedName>
        <fullName evidence="3">OTU domain-containing protein</fullName>
    </recommendedName>
</protein>
<dbReference type="EMBL" id="JALJOU010000008">
    <property type="protein sequence ID" value="KAK9842222.1"/>
    <property type="molecule type" value="Genomic_DNA"/>
</dbReference>
<sequence length="282" mass="28866">MSRDISSISGIEAGLRDELAKLGNRGVQIGAGEQAATYSLRWGGEVAHSGNCLFEAVAAALGAGEPASSVRLRCVAQFQALRVAGALPPDIDQTIRNLYCPDLAAGWAVNFIQEHKLLVPAVALARAEALVASQEAGGASYNDAAEAVFREVGAAVDSAAAWARYMALGGSASDAARMLLSVDVAGAGMGAFGDDLAIECLAAAYGRDIYVVQAHGEDAGSGAGGALFFLPHRSLGGGPAADGLPLFLLMKGCGWTSAGADHFEPLICSRCLCPAEEPYIIL</sequence>
<comment type="caution">
    <text evidence="1">The sequence shown here is derived from an EMBL/GenBank/DDBJ whole genome shotgun (WGS) entry which is preliminary data.</text>
</comment>
<keyword evidence="2" id="KW-1185">Reference proteome</keyword>